<dbReference type="AlphaFoldDB" id="A0A6M1TNR0"/>
<feature type="transmembrane region" description="Helical" evidence="5">
    <location>
        <begin position="122"/>
        <end position="140"/>
    </location>
</feature>
<gene>
    <name evidence="6" type="ORF">G5V65_01020</name>
</gene>
<feature type="transmembrane region" description="Helical" evidence="5">
    <location>
        <begin position="290"/>
        <end position="309"/>
    </location>
</feature>
<proteinExistence type="predicted"/>
<comment type="caution">
    <text evidence="6">The sequence shown here is derived from an EMBL/GenBank/DDBJ whole genome shotgun (WGS) entry which is preliminary data.</text>
</comment>
<keyword evidence="3 5" id="KW-1133">Transmembrane helix</keyword>
<keyword evidence="2 5" id="KW-0812">Transmembrane</keyword>
<evidence type="ECO:0000256" key="3">
    <source>
        <dbReference type="ARBA" id="ARBA00022989"/>
    </source>
</evidence>
<evidence type="ECO:0000256" key="4">
    <source>
        <dbReference type="ARBA" id="ARBA00023136"/>
    </source>
</evidence>
<organism evidence="6 7">
    <name type="scientific">Paragemmobacter kunshanensis</name>
    <dbReference type="NCBI Taxonomy" id="2583234"/>
    <lineage>
        <taxon>Bacteria</taxon>
        <taxon>Pseudomonadati</taxon>
        <taxon>Pseudomonadota</taxon>
        <taxon>Alphaproteobacteria</taxon>
        <taxon>Rhodobacterales</taxon>
        <taxon>Paracoccaceae</taxon>
        <taxon>Paragemmobacter</taxon>
    </lineage>
</organism>
<protein>
    <submittedName>
        <fullName evidence="6">DUF1295 domain-containing protein</fullName>
    </submittedName>
</protein>
<dbReference type="GO" id="GO:0016020">
    <property type="term" value="C:membrane"/>
    <property type="evidence" value="ECO:0007669"/>
    <property type="project" value="UniProtKB-SubCell"/>
</dbReference>
<evidence type="ECO:0000313" key="7">
    <source>
        <dbReference type="Proteomes" id="UP000474758"/>
    </source>
</evidence>
<dbReference type="GO" id="GO:0004671">
    <property type="term" value="F:protein C-terminal S-isoprenylcysteine carboxyl O-methyltransferase activity"/>
    <property type="evidence" value="ECO:0007669"/>
    <property type="project" value="InterPro"/>
</dbReference>
<keyword evidence="7" id="KW-1185">Reference proteome</keyword>
<dbReference type="EMBL" id="JAALFE010000001">
    <property type="protein sequence ID" value="NGQ89460.1"/>
    <property type="molecule type" value="Genomic_DNA"/>
</dbReference>
<accession>A0A6M1TNR0</accession>
<feature type="transmembrane region" description="Helical" evidence="5">
    <location>
        <begin position="88"/>
        <end position="110"/>
    </location>
</feature>
<dbReference type="RefSeq" id="WP_165046560.1">
    <property type="nucleotide sequence ID" value="NZ_JAALFE010000001.1"/>
</dbReference>
<dbReference type="Gene3D" id="1.20.120.1630">
    <property type="match status" value="1"/>
</dbReference>
<reference evidence="6 7" key="1">
    <citation type="submission" date="2020-02" db="EMBL/GenBank/DDBJ databases">
        <title>Rhodobacter translucens sp. nov., a novel bacterium isolated from activated sludge.</title>
        <authorList>
            <person name="Liu J."/>
        </authorList>
    </citation>
    <scope>NUCLEOTIDE SEQUENCE [LARGE SCALE GENOMIC DNA]</scope>
    <source>
        <strain evidence="6 7">HX-7-19</strain>
    </source>
</reference>
<evidence type="ECO:0000256" key="1">
    <source>
        <dbReference type="ARBA" id="ARBA00004141"/>
    </source>
</evidence>
<dbReference type="Proteomes" id="UP000474758">
    <property type="component" value="Unassembled WGS sequence"/>
</dbReference>
<feature type="transmembrane region" description="Helical" evidence="5">
    <location>
        <begin position="12"/>
        <end position="36"/>
    </location>
</feature>
<feature type="transmembrane region" description="Helical" evidence="5">
    <location>
        <begin position="251"/>
        <end position="270"/>
    </location>
</feature>
<feature type="transmembrane region" description="Helical" evidence="5">
    <location>
        <begin position="178"/>
        <end position="199"/>
    </location>
</feature>
<name>A0A6M1TNR0_9RHOB</name>
<evidence type="ECO:0000256" key="5">
    <source>
        <dbReference type="SAM" id="Phobius"/>
    </source>
</evidence>
<feature type="transmembrane region" description="Helical" evidence="5">
    <location>
        <begin position="211"/>
        <end position="231"/>
    </location>
</feature>
<dbReference type="Pfam" id="PF04140">
    <property type="entry name" value="ICMT"/>
    <property type="match status" value="1"/>
</dbReference>
<sequence length="425" mass="47665">MRDQGGLHLPKSVTPAGVALASVASFLTSFGIVWFLSPFDGTVASVLFILGSMVVATFAVDLGVYKVHRRASTGMDYGRRDLAPGRAAVKLLGLYASVGFVALLWAILPIYREETYQPFLTLAQWAALPLALLSVPYVLFVDAHQADPRDGYWQMGKAVLLDRRAVDGAALWLHLRGWIVKGFFLPLMFGYFCSALEGLRGYDPATLADFVVLYGFLYSFAFFFDLSVSTIGYATTFRPLDTHMRSTEPTALGWVVCIICYAPIWAFLQGNYLDFETDWEWGNWLWNSPLAYGAWGVMILGCLSVYVYATAQFGCRFSNLTHRGIITSGPYRWTKHPAYVFKNISWWLIAIPFIPGDGEWQTAVRNCLLLAGVSGIYVLRARTEERHLSMDPDYVAYARWIEENGIFRRVRAIPGLGWLAYRGHA</sequence>
<comment type="subcellular location">
    <subcellularLocation>
        <location evidence="1">Membrane</location>
        <topology evidence="1">Multi-pass membrane protein</topology>
    </subcellularLocation>
</comment>
<keyword evidence="4 5" id="KW-0472">Membrane</keyword>
<evidence type="ECO:0000256" key="2">
    <source>
        <dbReference type="ARBA" id="ARBA00022692"/>
    </source>
</evidence>
<dbReference type="InterPro" id="IPR007269">
    <property type="entry name" value="ICMT_MeTrfase"/>
</dbReference>
<evidence type="ECO:0000313" key="6">
    <source>
        <dbReference type="EMBL" id="NGQ89460.1"/>
    </source>
</evidence>
<feature type="transmembrane region" description="Helical" evidence="5">
    <location>
        <begin position="42"/>
        <end position="67"/>
    </location>
</feature>